<evidence type="ECO:0000256" key="1">
    <source>
        <dbReference type="SAM" id="MobiDB-lite"/>
    </source>
</evidence>
<comment type="caution">
    <text evidence="2">The sequence shown here is derived from an EMBL/GenBank/DDBJ whole genome shotgun (WGS) entry which is preliminary data.</text>
</comment>
<evidence type="ECO:0000313" key="2">
    <source>
        <dbReference type="EMBL" id="KAK7499609.1"/>
    </source>
</evidence>
<reference evidence="2 3" key="1">
    <citation type="journal article" date="2023" name="Sci. Data">
        <title>Genome assembly of the Korean intertidal mud-creeper Batillaria attramentaria.</title>
        <authorList>
            <person name="Patra A.K."/>
            <person name="Ho P.T."/>
            <person name="Jun S."/>
            <person name="Lee S.J."/>
            <person name="Kim Y."/>
            <person name="Won Y.J."/>
        </authorList>
    </citation>
    <scope>NUCLEOTIDE SEQUENCE [LARGE SCALE GENOMIC DNA]</scope>
    <source>
        <strain evidence="2">Wonlab-2016</strain>
    </source>
</reference>
<keyword evidence="3" id="KW-1185">Reference proteome</keyword>
<protein>
    <submittedName>
        <fullName evidence="2">Uncharacterized protein</fullName>
    </submittedName>
</protein>
<dbReference type="AlphaFoldDB" id="A0ABD0LJB6"/>
<name>A0ABD0LJB6_9CAEN</name>
<dbReference type="EMBL" id="JACVVK020000043">
    <property type="protein sequence ID" value="KAK7499609.1"/>
    <property type="molecule type" value="Genomic_DNA"/>
</dbReference>
<accession>A0ABD0LJB6</accession>
<feature type="compositionally biased region" description="Basic and acidic residues" evidence="1">
    <location>
        <begin position="82"/>
        <end position="91"/>
    </location>
</feature>
<organism evidence="2 3">
    <name type="scientific">Batillaria attramentaria</name>
    <dbReference type="NCBI Taxonomy" id="370345"/>
    <lineage>
        <taxon>Eukaryota</taxon>
        <taxon>Metazoa</taxon>
        <taxon>Spiralia</taxon>
        <taxon>Lophotrochozoa</taxon>
        <taxon>Mollusca</taxon>
        <taxon>Gastropoda</taxon>
        <taxon>Caenogastropoda</taxon>
        <taxon>Sorbeoconcha</taxon>
        <taxon>Cerithioidea</taxon>
        <taxon>Batillariidae</taxon>
        <taxon>Batillaria</taxon>
    </lineage>
</organism>
<gene>
    <name evidence="2" type="ORF">BaRGS_00009261</name>
</gene>
<sequence length="91" mass="10724">MHQCGDRSGEEQVVPKYMRTLNYCHPLDCCRSKFFFISLGKDQPQFYCQIVKWPIKSYPWQQTMTAFCPEPGHAQHTQAPLRKPEDCEPRC</sequence>
<feature type="region of interest" description="Disordered" evidence="1">
    <location>
        <begin position="71"/>
        <end position="91"/>
    </location>
</feature>
<evidence type="ECO:0000313" key="3">
    <source>
        <dbReference type="Proteomes" id="UP001519460"/>
    </source>
</evidence>
<dbReference type="Proteomes" id="UP001519460">
    <property type="component" value="Unassembled WGS sequence"/>
</dbReference>
<proteinExistence type="predicted"/>